<dbReference type="Proteomes" id="UP001165986">
    <property type="component" value="Unassembled WGS sequence"/>
</dbReference>
<accession>A0AA40VR10</accession>
<comment type="caution">
    <text evidence="1">The sequence shown here is derived from an EMBL/GenBank/DDBJ whole genome shotgun (WGS) entry which is preliminary data.</text>
</comment>
<dbReference type="AlphaFoldDB" id="A0AA40VR10"/>
<evidence type="ECO:0000313" key="1">
    <source>
        <dbReference type="EMBL" id="MBD6616352.1"/>
    </source>
</evidence>
<reference evidence="1" key="1">
    <citation type="submission" date="2019-07" db="EMBL/GenBank/DDBJ databases">
        <title>Toxilogical consequences of a new and cryptic species of cyanobacteria (Komarekiella delphini-convector) recovered from the epidermis of a bottlenose dolphin and 1500 ft. in the air.</title>
        <authorList>
            <person name="Brown A.O."/>
            <person name="Dvorak P."/>
            <person name="Villanueva C.D."/>
            <person name="Foss A.J."/>
            <person name="Garvey A.D."/>
            <person name="Gibson Q.A."/>
            <person name="Johansen J.R."/>
            <person name="Casamatta D.A."/>
        </authorList>
    </citation>
    <scope>NUCLEOTIDE SEQUENCE</scope>
    <source>
        <strain evidence="1">SJRDD-AB1</strain>
    </source>
</reference>
<keyword evidence="2" id="KW-1185">Reference proteome</keyword>
<name>A0AA40VR10_9NOST</name>
<sequence length="95" mass="10711">MVKHKLHPDYKNKIMAKIVISDLHPIDVNPFIHDLVSEQIEDLLGGDINVQIIAINYGFNPLINIIEGPYSVYDNRTDGTDYSRQLAVGSLFNDS</sequence>
<proteinExistence type="predicted"/>
<gene>
    <name evidence="1" type="ORF">FNW02_11000</name>
</gene>
<organism evidence="1 2">
    <name type="scientific">Komarekiella delphini-convector SJRDD-AB1</name>
    <dbReference type="NCBI Taxonomy" id="2593771"/>
    <lineage>
        <taxon>Bacteria</taxon>
        <taxon>Bacillati</taxon>
        <taxon>Cyanobacteriota</taxon>
        <taxon>Cyanophyceae</taxon>
        <taxon>Nostocales</taxon>
        <taxon>Nostocaceae</taxon>
        <taxon>Komarekiella</taxon>
        <taxon>Komarekiella delphini-convector</taxon>
    </lineage>
</organism>
<dbReference type="RefSeq" id="WP_191757583.1">
    <property type="nucleotide sequence ID" value="NZ_VJXY01000009.1"/>
</dbReference>
<protein>
    <submittedName>
        <fullName evidence="1">Uncharacterized protein</fullName>
    </submittedName>
</protein>
<evidence type="ECO:0000313" key="2">
    <source>
        <dbReference type="Proteomes" id="UP001165986"/>
    </source>
</evidence>
<dbReference type="EMBL" id="VJXY01000009">
    <property type="protein sequence ID" value="MBD6616352.1"/>
    <property type="molecule type" value="Genomic_DNA"/>
</dbReference>